<sequence>ISSVFQLFNSIQFNFIYIAPNHNKCRLKDLHTANTPNTGQVIKPIVKKFPI</sequence>
<protein>
    <submittedName>
        <fullName evidence="1">Uncharacterized protein</fullName>
    </submittedName>
</protein>
<reference evidence="1" key="1">
    <citation type="submission" date="2016-05" db="EMBL/GenBank/DDBJ databases">
        <authorList>
            <person name="Lavstsen T."/>
            <person name="Jespersen J.S."/>
        </authorList>
    </citation>
    <scope>NUCLEOTIDE SEQUENCE</scope>
    <source>
        <tissue evidence="1">Brain</tissue>
    </source>
</reference>
<organism evidence="1">
    <name type="scientific">Nothobranchius kuhntae</name>
    <name type="common">Beira killifish</name>
    <dbReference type="NCBI Taxonomy" id="321403"/>
    <lineage>
        <taxon>Eukaryota</taxon>
        <taxon>Metazoa</taxon>
        <taxon>Chordata</taxon>
        <taxon>Craniata</taxon>
        <taxon>Vertebrata</taxon>
        <taxon>Euteleostomi</taxon>
        <taxon>Actinopterygii</taxon>
        <taxon>Neopterygii</taxon>
        <taxon>Teleostei</taxon>
        <taxon>Neoteleostei</taxon>
        <taxon>Acanthomorphata</taxon>
        <taxon>Ovalentaria</taxon>
        <taxon>Atherinomorphae</taxon>
        <taxon>Cyprinodontiformes</taxon>
        <taxon>Nothobranchiidae</taxon>
        <taxon>Nothobranchius</taxon>
    </lineage>
</organism>
<dbReference type="EMBL" id="HAED01006367">
    <property type="protein sequence ID" value="SBQ92402.1"/>
    <property type="molecule type" value="Transcribed_RNA"/>
</dbReference>
<gene>
    <name evidence="1" type="primary">Nfu_g_1_014001</name>
</gene>
<feature type="non-terminal residue" evidence="1">
    <location>
        <position position="51"/>
    </location>
</feature>
<dbReference type="AlphaFoldDB" id="A0A1A8I6X9"/>
<feature type="non-terminal residue" evidence="1">
    <location>
        <position position="1"/>
    </location>
</feature>
<reference evidence="1" key="2">
    <citation type="submission" date="2016-06" db="EMBL/GenBank/DDBJ databases">
        <title>The genome of a short-lived fish provides insights into sex chromosome evolution and the genetic control of aging.</title>
        <authorList>
            <person name="Reichwald K."/>
            <person name="Felder M."/>
            <person name="Petzold A."/>
            <person name="Koch P."/>
            <person name="Groth M."/>
            <person name="Platzer M."/>
        </authorList>
    </citation>
    <scope>NUCLEOTIDE SEQUENCE</scope>
    <source>
        <tissue evidence="1">Brain</tissue>
    </source>
</reference>
<name>A0A1A8I6X9_NOTKU</name>
<accession>A0A1A8I6X9</accession>
<evidence type="ECO:0000313" key="1">
    <source>
        <dbReference type="EMBL" id="SBQ92402.1"/>
    </source>
</evidence>
<proteinExistence type="predicted"/>